<evidence type="ECO:0000313" key="2">
    <source>
        <dbReference type="Proteomes" id="UP000217790"/>
    </source>
</evidence>
<dbReference type="EMBL" id="KZ293718">
    <property type="protein sequence ID" value="PBK82334.1"/>
    <property type="molecule type" value="Genomic_DNA"/>
</dbReference>
<sequence length="121" mass="13521">MPGWINFAVDGGNGNGWIEELERGRYSVAGEDKGCLRQFGYCGCEFVRLLGYRYRVVAVEGDVVEGGPGKSTRLAAEMQTIVLWTTMFLDYYALRDSPIRVLAKALIAQDTMIIFANARSW</sequence>
<dbReference type="AlphaFoldDB" id="A0A2H3CLU1"/>
<accession>A0A2H3CLU1</accession>
<evidence type="ECO:0000313" key="1">
    <source>
        <dbReference type="EMBL" id="PBK82334.1"/>
    </source>
</evidence>
<keyword evidence="2" id="KW-1185">Reference proteome</keyword>
<dbReference type="Proteomes" id="UP000217790">
    <property type="component" value="Unassembled WGS sequence"/>
</dbReference>
<reference evidence="2" key="1">
    <citation type="journal article" date="2017" name="Nat. Ecol. Evol.">
        <title>Genome expansion and lineage-specific genetic innovations in the forest pathogenic fungi Armillaria.</title>
        <authorList>
            <person name="Sipos G."/>
            <person name="Prasanna A.N."/>
            <person name="Walter M.C."/>
            <person name="O'Connor E."/>
            <person name="Balint B."/>
            <person name="Krizsan K."/>
            <person name="Kiss B."/>
            <person name="Hess J."/>
            <person name="Varga T."/>
            <person name="Slot J."/>
            <person name="Riley R."/>
            <person name="Boka B."/>
            <person name="Rigling D."/>
            <person name="Barry K."/>
            <person name="Lee J."/>
            <person name="Mihaltcheva S."/>
            <person name="LaButti K."/>
            <person name="Lipzen A."/>
            <person name="Waldron R."/>
            <person name="Moloney N.M."/>
            <person name="Sperisen C."/>
            <person name="Kredics L."/>
            <person name="Vagvoelgyi C."/>
            <person name="Patrignani A."/>
            <person name="Fitzpatrick D."/>
            <person name="Nagy I."/>
            <person name="Doyle S."/>
            <person name="Anderson J.B."/>
            <person name="Grigoriev I.V."/>
            <person name="Gueldener U."/>
            <person name="Muensterkoetter M."/>
            <person name="Nagy L.G."/>
        </authorList>
    </citation>
    <scope>NUCLEOTIDE SEQUENCE [LARGE SCALE GENOMIC DNA]</scope>
    <source>
        <strain evidence="2">Ar21-2</strain>
    </source>
</reference>
<name>A0A2H3CLU1_ARMGA</name>
<organism evidence="1 2">
    <name type="scientific">Armillaria gallica</name>
    <name type="common">Bulbous honey fungus</name>
    <name type="synonym">Armillaria bulbosa</name>
    <dbReference type="NCBI Taxonomy" id="47427"/>
    <lineage>
        <taxon>Eukaryota</taxon>
        <taxon>Fungi</taxon>
        <taxon>Dikarya</taxon>
        <taxon>Basidiomycota</taxon>
        <taxon>Agaricomycotina</taxon>
        <taxon>Agaricomycetes</taxon>
        <taxon>Agaricomycetidae</taxon>
        <taxon>Agaricales</taxon>
        <taxon>Marasmiineae</taxon>
        <taxon>Physalacriaceae</taxon>
        <taxon>Armillaria</taxon>
    </lineage>
</organism>
<gene>
    <name evidence="1" type="ORF">ARMGADRAFT_1038662</name>
</gene>
<proteinExistence type="predicted"/>
<protein>
    <submittedName>
        <fullName evidence="1">Uncharacterized protein</fullName>
    </submittedName>
</protein>
<dbReference type="InParanoid" id="A0A2H3CLU1"/>